<evidence type="ECO:0000313" key="5">
    <source>
        <dbReference type="Proteomes" id="UP001556631"/>
    </source>
</evidence>
<dbReference type="Gene3D" id="3.40.630.30">
    <property type="match status" value="1"/>
</dbReference>
<dbReference type="PROSITE" id="PS51186">
    <property type="entry name" value="GNAT"/>
    <property type="match status" value="1"/>
</dbReference>
<evidence type="ECO:0000259" key="3">
    <source>
        <dbReference type="PROSITE" id="PS51186"/>
    </source>
</evidence>
<keyword evidence="2 4" id="KW-0012">Acyltransferase</keyword>
<protein>
    <submittedName>
        <fullName evidence="4">GNAT family N-acetyltransferase</fullName>
        <ecNumber evidence="4">2.3.1.-</ecNumber>
    </submittedName>
</protein>
<dbReference type="InterPro" id="IPR056935">
    <property type="entry name" value="Rv0428c-like_C"/>
</dbReference>
<keyword evidence="1 4" id="KW-0808">Transferase</keyword>
<accession>A0ABV3SXA8</accession>
<dbReference type="SUPFAM" id="SSF55729">
    <property type="entry name" value="Acyl-CoA N-acyltransferases (Nat)"/>
    <property type="match status" value="1"/>
</dbReference>
<organism evidence="4 5">
    <name type="scientific">Nocardioides eburneus</name>
    <dbReference type="NCBI Taxonomy" id="3231482"/>
    <lineage>
        <taxon>Bacteria</taxon>
        <taxon>Bacillati</taxon>
        <taxon>Actinomycetota</taxon>
        <taxon>Actinomycetes</taxon>
        <taxon>Propionibacteriales</taxon>
        <taxon>Nocardioidaceae</taxon>
        <taxon>Nocardioides</taxon>
    </lineage>
</organism>
<proteinExistence type="predicted"/>
<dbReference type="PANTHER" id="PTHR43420">
    <property type="entry name" value="ACETYLTRANSFERASE"/>
    <property type="match status" value="1"/>
</dbReference>
<comment type="caution">
    <text evidence="4">The sequence shown here is derived from an EMBL/GenBank/DDBJ whole genome shotgun (WGS) entry which is preliminary data.</text>
</comment>
<feature type="domain" description="N-acetyltransferase" evidence="3">
    <location>
        <begin position="164"/>
        <end position="298"/>
    </location>
</feature>
<dbReference type="RefSeq" id="WP_367993114.1">
    <property type="nucleotide sequence ID" value="NZ_JBFPJR010000011.1"/>
</dbReference>
<sequence>MPAHLLGPHVVGQRVVVRRLLPGRTGPTGGPAFTDLLGVCLSWGDGVAVIEPASGEPVEVPISLIVSGKPVPPRPSVRGRVSARAAELHTAALVRGVETTVLGDWQLRHEPAPVGRVRSRFNSCLAMGDPGLPAAAALDDVTAFYTARGRTPQVQVEADADVEAAVRSLGWAPVPGKDALFLLASLAQVRRRLPPMAEQPRADIDGVYLSVRTPAAHGEAGLDGDWLGLHGLVVEPEHRRKGLARAVIAALLDAGAEHGATTAWLHVETDNAPAIALYESLGFVEHHRCRYYTAPQAD</sequence>
<dbReference type="EC" id="2.3.1.-" evidence="4"/>
<keyword evidence="5" id="KW-1185">Reference proteome</keyword>
<name>A0ABV3SXA8_9ACTN</name>
<evidence type="ECO:0000313" key="4">
    <source>
        <dbReference type="EMBL" id="MEX0427586.1"/>
    </source>
</evidence>
<dbReference type="CDD" id="cd04301">
    <property type="entry name" value="NAT_SF"/>
    <property type="match status" value="1"/>
</dbReference>
<dbReference type="InterPro" id="IPR000182">
    <property type="entry name" value="GNAT_dom"/>
</dbReference>
<reference evidence="4 5" key="1">
    <citation type="submission" date="2024-07" db="EMBL/GenBank/DDBJ databases">
        <authorList>
            <person name="Lee S."/>
            <person name="Kang M."/>
        </authorList>
    </citation>
    <scope>NUCLEOTIDE SEQUENCE [LARGE SCALE GENOMIC DNA]</scope>
    <source>
        <strain evidence="4 5">DS6</strain>
    </source>
</reference>
<dbReference type="EMBL" id="JBFPJR010000011">
    <property type="protein sequence ID" value="MEX0427586.1"/>
    <property type="molecule type" value="Genomic_DNA"/>
</dbReference>
<gene>
    <name evidence="4" type="ORF">AB3X52_08150</name>
</gene>
<dbReference type="Pfam" id="PF24553">
    <property type="entry name" value="Rv0428c_C"/>
    <property type="match status" value="1"/>
</dbReference>
<dbReference type="Proteomes" id="UP001556631">
    <property type="component" value="Unassembled WGS sequence"/>
</dbReference>
<evidence type="ECO:0000256" key="2">
    <source>
        <dbReference type="ARBA" id="ARBA00023315"/>
    </source>
</evidence>
<dbReference type="InterPro" id="IPR050680">
    <property type="entry name" value="YpeA/RimI_acetyltransf"/>
</dbReference>
<evidence type="ECO:0000256" key="1">
    <source>
        <dbReference type="ARBA" id="ARBA00022679"/>
    </source>
</evidence>
<dbReference type="GO" id="GO:0016746">
    <property type="term" value="F:acyltransferase activity"/>
    <property type="evidence" value="ECO:0007669"/>
    <property type="project" value="UniProtKB-KW"/>
</dbReference>
<dbReference type="InterPro" id="IPR016181">
    <property type="entry name" value="Acyl_CoA_acyltransferase"/>
</dbReference>